<protein>
    <submittedName>
        <fullName evidence="2">Uncharacterized protein</fullName>
    </submittedName>
</protein>
<comment type="caution">
    <text evidence="2">The sequence shown here is derived from an EMBL/GenBank/DDBJ whole genome shotgun (WGS) entry which is preliminary data.</text>
</comment>
<dbReference type="Proteomes" id="UP000308549">
    <property type="component" value="Unassembled WGS sequence"/>
</dbReference>
<feature type="transmembrane region" description="Helical" evidence="1">
    <location>
        <begin position="36"/>
        <end position="59"/>
    </location>
</feature>
<name>A0A4U0TL20_9PEZI</name>
<dbReference type="EMBL" id="NAJL01000075">
    <property type="protein sequence ID" value="TKA22412.1"/>
    <property type="molecule type" value="Genomic_DNA"/>
</dbReference>
<keyword evidence="1" id="KW-0812">Transmembrane</keyword>
<keyword evidence="3" id="KW-1185">Reference proteome</keyword>
<dbReference type="AlphaFoldDB" id="A0A4U0TL20"/>
<evidence type="ECO:0000256" key="1">
    <source>
        <dbReference type="SAM" id="Phobius"/>
    </source>
</evidence>
<keyword evidence="1" id="KW-1133">Transmembrane helix</keyword>
<evidence type="ECO:0000313" key="2">
    <source>
        <dbReference type="EMBL" id="TKA22412.1"/>
    </source>
</evidence>
<gene>
    <name evidence="2" type="ORF">B0A50_07918</name>
</gene>
<evidence type="ECO:0000313" key="3">
    <source>
        <dbReference type="Proteomes" id="UP000308549"/>
    </source>
</evidence>
<proteinExistence type="predicted"/>
<reference evidence="2 3" key="1">
    <citation type="submission" date="2017-03" db="EMBL/GenBank/DDBJ databases">
        <title>Genomes of endolithic fungi from Antarctica.</title>
        <authorList>
            <person name="Coleine C."/>
            <person name="Masonjones S."/>
            <person name="Stajich J.E."/>
        </authorList>
    </citation>
    <scope>NUCLEOTIDE SEQUENCE [LARGE SCALE GENOMIC DNA]</scope>
    <source>
        <strain evidence="2 3">CCFEE 6315</strain>
    </source>
</reference>
<keyword evidence="1" id="KW-0472">Membrane</keyword>
<dbReference type="OrthoDB" id="3641029at2759"/>
<organism evidence="2 3">
    <name type="scientific">Salinomyces thailandicus</name>
    <dbReference type="NCBI Taxonomy" id="706561"/>
    <lineage>
        <taxon>Eukaryota</taxon>
        <taxon>Fungi</taxon>
        <taxon>Dikarya</taxon>
        <taxon>Ascomycota</taxon>
        <taxon>Pezizomycotina</taxon>
        <taxon>Dothideomycetes</taxon>
        <taxon>Dothideomycetidae</taxon>
        <taxon>Mycosphaerellales</taxon>
        <taxon>Teratosphaeriaceae</taxon>
        <taxon>Salinomyces</taxon>
    </lineage>
</organism>
<sequence>MSSIRTRQPAATAAATSNQTCTPIPSGTLLIPRTPLIAILTLSAALTLTSLAFLTYLLCRHCTRRRASLRARAWGRKSTYRNRISVMKGEVDGEFSRKYRGCLINMHENPELERADQREQPVEMLGWEDRVWEAPAIPAKAVVAGRRDRRSILSFFFDDAVGLWLPKK</sequence>
<accession>A0A4U0TL20</accession>